<accession>A0A164L2E8</accession>
<dbReference type="PATRIC" id="fig|1396.535.peg.5829"/>
<evidence type="ECO:0000313" key="1">
    <source>
        <dbReference type="EMBL" id="KZD54134.1"/>
    </source>
</evidence>
<comment type="caution">
    <text evidence="1">The sequence shown here is derived from an EMBL/GenBank/DDBJ whole genome shotgun (WGS) entry which is preliminary data.</text>
</comment>
<proteinExistence type="predicted"/>
<dbReference type="Proteomes" id="UP000076482">
    <property type="component" value="Unassembled WGS sequence"/>
</dbReference>
<organism evidence="1 2">
    <name type="scientific">Bacillus cereus</name>
    <dbReference type="NCBI Taxonomy" id="1396"/>
    <lineage>
        <taxon>Bacteria</taxon>
        <taxon>Bacillati</taxon>
        <taxon>Bacillota</taxon>
        <taxon>Bacilli</taxon>
        <taxon>Bacillales</taxon>
        <taxon>Bacillaceae</taxon>
        <taxon>Bacillus</taxon>
        <taxon>Bacillus cereus group</taxon>
    </lineage>
</organism>
<gene>
    <name evidence="1" type="ORF">B4088_5710</name>
</gene>
<dbReference type="Pfam" id="PF13814">
    <property type="entry name" value="Replic_Relax"/>
    <property type="match status" value="1"/>
</dbReference>
<dbReference type="InterPro" id="IPR025855">
    <property type="entry name" value="Replic_Relax"/>
</dbReference>
<evidence type="ECO:0000313" key="2">
    <source>
        <dbReference type="Proteomes" id="UP000076482"/>
    </source>
</evidence>
<sequence>MSKKTNTNKILCELDIRSYHQKQKKTEIEDAGLLLIPDEHISYKDKNIYIEMDMCKETNATLVEKVGKYIEYAQKNTKNITVVFVMYDKSMFLAEDAEPPYVRMKNLLFSMREYHEHLMNLPNLNMHICSLKEAGDVISDILLGIDDNQNFEQDILLPLSKRTVGDADWRYAFVETVQTFKEKIDGGLRRTYKRDKDVMQDFFFIFGNENDYRMIARLDDVVFSRREGDEGVPLVVIYPKRKKTRDILLMDTYDNVLLLSLQNEDVTIDADEQIMARTANNIHPKRRKLVELY</sequence>
<name>A0A164L2E8_BACCE</name>
<protein>
    <submittedName>
        <fullName evidence="1">Uncharacterized protein</fullName>
    </submittedName>
</protein>
<dbReference type="AlphaFoldDB" id="A0A164L2E8"/>
<reference evidence="1 2" key="1">
    <citation type="submission" date="2015-09" db="EMBL/GenBank/DDBJ databases">
        <title>Bacillus cereus food isolates.</title>
        <authorList>
            <person name="Boekhorst J."/>
        </authorList>
    </citation>
    <scope>NUCLEOTIDE SEQUENCE [LARGE SCALE GENOMIC DNA]</scope>
    <source>
        <strain evidence="1 2">B4088</strain>
    </source>
</reference>
<dbReference type="EMBL" id="LJKE01000110">
    <property type="protein sequence ID" value="KZD54134.1"/>
    <property type="molecule type" value="Genomic_DNA"/>
</dbReference>